<keyword evidence="17" id="KW-1185">Reference proteome</keyword>
<evidence type="ECO:0000313" key="17">
    <source>
        <dbReference type="Proteomes" id="UP000515823"/>
    </source>
</evidence>
<dbReference type="InterPro" id="IPR018771">
    <property type="entry name" value="PocR_dom"/>
</dbReference>
<evidence type="ECO:0000259" key="12">
    <source>
        <dbReference type="Pfam" id="PF02518"/>
    </source>
</evidence>
<dbReference type="Pfam" id="PF07883">
    <property type="entry name" value="Cupin_2"/>
    <property type="match status" value="1"/>
</dbReference>
<dbReference type="EMBL" id="CP060634">
    <property type="protein sequence ID" value="QNM05590.1"/>
    <property type="molecule type" value="Genomic_DNA"/>
</dbReference>
<dbReference type="SUPFAM" id="SSF51182">
    <property type="entry name" value="RmlC-like cupins"/>
    <property type="match status" value="1"/>
</dbReference>
<keyword evidence="9" id="KW-1133">Transmembrane helix</keyword>
<dbReference type="Proteomes" id="UP000515823">
    <property type="component" value="Chromosome"/>
</dbReference>
<feature type="domain" description="Signal transduction histidine kinase internal region" evidence="13">
    <location>
        <begin position="305"/>
        <end position="381"/>
    </location>
</feature>
<feature type="domain" description="PocR" evidence="15">
    <location>
        <begin position="131"/>
        <end position="233"/>
    </location>
</feature>
<protein>
    <submittedName>
        <fullName evidence="16">Histidine kinase</fullName>
    </submittedName>
</protein>
<evidence type="ECO:0000256" key="4">
    <source>
        <dbReference type="ARBA" id="ARBA00022679"/>
    </source>
</evidence>
<dbReference type="GO" id="GO:0000155">
    <property type="term" value="F:phosphorelay sensor kinase activity"/>
    <property type="evidence" value="ECO:0007669"/>
    <property type="project" value="InterPro"/>
</dbReference>
<dbReference type="KEGG" id="qdo:H9Q78_14370"/>
<evidence type="ECO:0000256" key="10">
    <source>
        <dbReference type="ARBA" id="ARBA00023012"/>
    </source>
</evidence>
<dbReference type="InterPro" id="IPR013096">
    <property type="entry name" value="Cupin_2"/>
</dbReference>
<sequence length="512" mass="58331">MGKIQKLDWGMIEWLYEPEEGFMDNMRVGISTMLPGTVQPRHIHCGDEQLMYVISGHGRQRIGEEESVLEKGCIYHISTGMAHESINDGEEPIVKLLISIPALTAVPKVRMNEAERVRKQESIDKQEFLRDTVKELFRSMLAPLKMPLAIFDSERKLVYKSKDYPEYCKNICRIDEDLENCPLIQKKNFWVPPYYEGASAYVCEHGLWVYALPIVADGEFLGYIKAGHVRTGERKGEAVEGLPYNVPDSTVTGIVQIIHKLSEAICNHFQLCQMQVALQHNVRVLSDRKKEEEMLQESLKTTQDQAFNLQINQHFLFNTLNTIAGLAVKEEAIQTYQAVGDLSQLLRYTLRTSSYFVTLGEEIEYLKNYTNLQRLRFGKRLEVEYMISSLLLQEKVPFNFLQPVAENSFKHGFKNQKGKMKLSIRAEREDNRIKLTVMDNGEGIETAALKALREKIESGCAEHGTAMVVRKLESLYGSSFGYQVDSSEEGTAVVIHIPIEERRGADETGFTG</sequence>
<feature type="domain" description="Cupin type-2" evidence="14">
    <location>
        <begin position="30"/>
        <end position="96"/>
    </location>
</feature>
<evidence type="ECO:0000256" key="2">
    <source>
        <dbReference type="ARBA" id="ARBA00022475"/>
    </source>
</evidence>
<evidence type="ECO:0000259" key="14">
    <source>
        <dbReference type="Pfam" id="PF07883"/>
    </source>
</evidence>
<dbReference type="InterPro" id="IPR011051">
    <property type="entry name" value="RmlC_Cupin_sf"/>
</dbReference>
<dbReference type="InterPro" id="IPR010559">
    <property type="entry name" value="Sig_transdc_His_kin_internal"/>
</dbReference>
<keyword evidence="8" id="KW-0067">ATP-binding</keyword>
<dbReference type="Pfam" id="PF10114">
    <property type="entry name" value="PocR"/>
    <property type="match status" value="1"/>
</dbReference>
<keyword evidence="5" id="KW-0812">Transmembrane</keyword>
<accession>A0A7G9G458</accession>
<dbReference type="InterPro" id="IPR003594">
    <property type="entry name" value="HATPase_dom"/>
</dbReference>
<evidence type="ECO:0000259" key="13">
    <source>
        <dbReference type="Pfam" id="PF06580"/>
    </source>
</evidence>
<keyword evidence="3" id="KW-0597">Phosphoprotein</keyword>
<dbReference type="GO" id="GO:0005886">
    <property type="term" value="C:plasma membrane"/>
    <property type="evidence" value="ECO:0007669"/>
    <property type="project" value="UniProtKB-SubCell"/>
</dbReference>
<dbReference type="PANTHER" id="PTHR34220:SF11">
    <property type="entry name" value="SENSOR PROTEIN KINASE HPTS"/>
    <property type="match status" value="1"/>
</dbReference>
<evidence type="ECO:0000256" key="1">
    <source>
        <dbReference type="ARBA" id="ARBA00004651"/>
    </source>
</evidence>
<dbReference type="AlphaFoldDB" id="A0A7G9G458"/>
<evidence type="ECO:0000256" key="9">
    <source>
        <dbReference type="ARBA" id="ARBA00022989"/>
    </source>
</evidence>
<keyword evidence="4" id="KW-0808">Transferase</keyword>
<evidence type="ECO:0000256" key="6">
    <source>
        <dbReference type="ARBA" id="ARBA00022741"/>
    </source>
</evidence>
<dbReference type="Pfam" id="PF02518">
    <property type="entry name" value="HATPase_c"/>
    <property type="match status" value="1"/>
</dbReference>
<name>A0A7G9G458_9FIRM</name>
<organism evidence="16 17">
    <name type="scientific">Qiania dongpingensis</name>
    <dbReference type="NCBI Taxonomy" id="2763669"/>
    <lineage>
        <taxon>Bacteria</taxon>
        <taxon>Bacillati</taxon>
        <taxon>Bacillota</taxon>
        <taxon>Clostridia</taxon>
        <taxon>Lachnospirales</taxon>
        <taxon>Lachnospiraceae</taxon>
        <taxon>Qiania</taxon>
    </lineage>
</organism>
<reference evidence="16 17" key="1">
    <citation type="submission" date="2020-08" db="EMBL/GenBank/DDBJ databases">
        <authorList>
            <person name="Liu C."/>
            <person name="Sun Q."/>
        </authorList>
    </citation>
    <scope>NUCLEOTIDE SEQUENCE [LARGE SCALE GENOMIC DNA]</scope>
    <source>
        <strain evidence="16 17">NSJ-38</strain>
    </source>
</reference>
<gene>
    <name evidence="16" type="ORF">H9Q78_14370</name>
</gene>
<keyword evidence="10" id="KW-0902">Two-component regulatory system</keyword>
<dbReference type="Gene3D" id="2.60.120.10">
    <property type="entry name" value="Jelly Rolls"/>
    <property type="match status" value="1"/>
</dbReference>
<evidence type="ECO:0000313" key="16">
    <source>
        <dbReference type="EMBL" id="QNM05590.1"/>
    </source>
</evidence>
<dbReference type="SUPFAM" id="SSF55874">
    <property type="entry name" value="ATPase domain of HSP90 chaperone/DNA topoisomerase II/histidine kinase"/>
    <property type="match status" value="1"/>
</dbReference>
<dbReference type="PANTHER" id="PTHR34220">
    <property type="entry name" value="SENSOR HISTIDINE KINASE YPDA"/>
    <property type="match status" value="1"/>
</dbReference>
<evidence type="ECO:0000256" key="7">
    <source>
        <dbReference type="ARBA" id="ARBA00022777"/>
    </source>
</evidence>
<dbReference type="Gene3D" id="3.30.565.10">
    <property type="entry name" value="Histidine kinase-like ATPase, C-terminal domain"/>
    <property type="match status" value="1"/>
</dbReference>
<proteinExistence type="predicted"/>
<comment type="subcellular location">
    <subcellularLocation>
        <location evidence="1">Cell membrane</location>
        <topology evidence="1">Multi-pass membrane protein</topology>
    </subcellularLocation>
</comment>
<keyword evidence="2" id="KW-1003">Cell membrane</keyword>
<dbReference type="InterPro" id="IPR036890">
    <property type="entry name" value="HATPase_C_sf"/>
</dbReference>
<evidence type="ECO:0000256" key="3">
    <source>
        <dbReference type="ARBA" id="ARBA00022553"/>
    </source>
</evidence>
<evidence type="ECO:0000256" key="5">
    <source>
        <dbReference type="ARBA" id="ARBA00022692"/>
    </source>
</evidence>
<dbReference type="Pfam" id="PF06580">
    <property type="entry name" value="His_kinase"/>
    <property type="match status" value="1"/>
</dbReference>
<evidence type="ECO:0000256" key="11">
    <source>
        <dbReference type="ARBA" id="ARBA00023136"/>
    </source>
</evidence>
<keyword evidence="7 16" id="KW-0418">Kinase</keyword>
<dbReference type="CDD" id="cd02208">
    <property type="entry name" value="cupin_RmlC-like"/>
    <property type="match status" value="1"/>
</dbReference>
<evidence type="ECO:0000256" key="8">
    <source>
        <dbReference type="ARBA" id="ARBA00022840"/>
    </source>
</evidence>
<keyword evidence="11" id="KW-0472">Membrane</keyword>
<feature type="domain" description="Histidine kinase/HSP90-like ATPase" evidence="12">
    <location>
        <begin position="402"/>
        <end position="500"/>
    </location>
</feature>
<dbReference type="GO" id="GO:0005524">
    <property type="term" value="F:ATP binding"/>
    <property type="evidence" value="ECO:0007669"/>
    <property type="project" value="UniProtKB-KW"/>
</dbReference>
<dbReference type="InterPro" id="IPR014710">
    <property type="entry name" value="RmlC-like_jellyroll"/>
</dbReference>
<keyword evidence="6" id="KW-0547">Nucleotide-binding</keyword>
<dbReference type="InterPro" id="IPR050640">
    <property type="entry name" value="Bact_2-comp_sensor_kinase"/>
</dbReference>
<dbReference type="RefSeq" id="WP_249302724.1">
    <property type="nucleotide sequence ID" value="NZ_CP060634.1"/>
</dbReference>
<evidence type="ECO:0000259" key="15">
    <source>
        <dbReference type="Pfam" id="PF10114"/>
    </source>
</evidence>